<proteinExistence type="predicted"/>
<dbReference type="EMBL" id="BSVA01000001">
    <property type="protein sequence ID" value="GMA92785.1"/>
    <property type="molecule type" value="Genomic_DNA"/>
</dbReference>
<dbReference type="PROSITE" id="PS51318">
    <property type="entry name" value="TAT"/>
    <property type="match status" value="1"/>
</dbReference>
<feature type="compositionally biased region" description="Pro residues" evidence="1">
    <location>
        <begin position="62"/>
        <end position="79"/>
    </location>
</feature>
<evidence type="ECO:0008006" key="4">
    <source>
        <dbReference type="Google" id="ProtNLM"/>
    </source>
</evidence>
<accession>A0ABQ6K156</accession>
<organism evidence="2 3">
    <name type="scientific">Homoserinibacter gongjuensis</name>
    <dbReference type="NCBI Taxonomy" id="1162968"/>
    <lineage>
        <taxon>Bacteria</taxon>
        <taxon>Bacillati</taxon>
        <taxon>Actinomycetota</taxon>
        <taxon>Actinomycetes</taxon>
        <taxon>Micrococcales</taxon>
        <taxon>Microbacteriaceae</taxon>
        <taxon>Homoserinibacter</taxon>
    </lineage>
</organism>
<dbReference type="RefSeq" id="WP_284301553.1">
    <property type="nucleotide sequence ID" value="NZ_BSVA01000001.1"/>
</dbReference>
<feature type="compositionally biased region" description="Low complexity" evidence="1">
    <location>
        <begin position="41"/>
        <end position="61"/>
    </location>
</feature>
<evidence type="ECO:0000256" key="1">
    <source>
        <dbReference type="SAM" id="MobiDB-lite"/>
    </source>
</evidence>
<name>A0ABQ6K156_9MICO</name>
<evidence type="ECO:0000313" key="3">
    <source>
        <dbReference type="Proteomes" id="UP001157069"/>
    </source>
</evidence>
<gene>
    <name evidence="2" type="ORF">GCM10025869_33140</name>
</gene>
<dbReference type="Proteomes" id="UP001157069">
    <property type="component" value="Unassembled WGS sequence"/>
</dbReference>
<evidence type="ECO:0000313" key="2">
    <source>
        <dbReference type="EMBL" id="GMA92785.1"/>
    </source>
</evidence>
<dbReference type="InterPro" id="IPR006311">
    <property type="entry name" value="TAT_signal"/>
</dbReference>
<sequence>MTSDPPRPSAATSRRNLILAGASTALVIIAAVALALTLPAGSPGASSPTTPSATTPASDAPTPVPSESPTPVTQPPAGDPVPIDTPAEVVTGLTASISGIEAVDGVAKGPGEVSGPSIRFTVTIANATGAPVDLTGTVVTVDYGADRTPRGSSTSRAPSPWPPLWRRGHSIRGLRVRDSARVAGPRAHHRRLRGRCGAARVRGRHSVTGAR</sequence>
<keyword evidence="3" id="KW-1185">Reference proteome</keyword>
<reference evidence="3" key="1">
    <citation type="journal article" date="2019" name="Int. J. Syst. Evol. Microbiol.">
        <title>The Global Catalogue of Microorganisms (GCM) 10K type strain sequencing project: providing services to taxonomists for standard genome sequencing and annotation.</title>
        <authorList>
            <consortium name="The Broad Institute Genomics Platform"/>
            <consortium name="The Broad Institute Genome Sequencing Center for Infectious Disease"/>
            <person name="Wu L."/>
            <person name="Ma J."/>
        </authorList>
    </citation>
    <scope>NUCLEOTIDE SEQUENCE [LARGE SCALE GENOMIC DNA]</scope>
    <source>
        <strain evidence="3">NBRC 108755</strain>
    </source>
</reference>
<feature type="region of interest" description="Disordered" evidence="1">
    <location>
        <begin position="41"/>
        <end position="86"/>
    </location>
</feature>
<protein>
    <recommendedName>
        <fullName evidence="4">DUF11 domain-containing protein</fullName>
    </recommendedName>
</protein>
<comment type="caution">
    <text evidence="2">The sequence shown here is derived from an EMBL/GenBank/DDBJ whole genome shotgun (WGS) entry which is preliminary data.</text>
</comment>